<dbReference type="PANTHER" id="PTHR34391">
    <property type="entry name" value="UPF0658 GOLGI APPARATUS MEMBRANE PROTEIN C1952.10C-RELATED"/>
    <property type="match status" value="1"/>
</dbReference>
<protein>
    <recommendedName>
        <fullName evidence="5">TRP C-terminal domain-containing protein</fullName>
    </recommendedName>
</protein>
<dbReference type="AlphaFoldDB" id="A0A0C3Q875"/>
<gene>
    <name evidence="3" type="ORF">M407DRAFT_136907</name>
</gene>
<keyword evidence="2" id="KW-0812">Transmembrane</keyword>
<dbReference type="OrthoDB" id="2448307at2759"/>
<reference evidence="4" key="2">
    <citation type="submission" date="2015-01" db="EMBL/GenBank/DDBJ databases">
        <title>Evolutionary Origins and Diversification of the Mycorrhizal Mutualists.</title>
        <authorList>
            <consortium name="DOE Joint Genome Institute"/>
            <consortium name="Mycorrhizal Genomics Consortium"/>
            <person name="Kohler A."/>
            <person name="Kuo A."/>
            <person name="Nagy L.G."/>
            <person name="Floudas D."/>
            <person name="Copeland A."/>
            <person name="Barry K.W."/>
            <person name="Cichocki N."/>
            <person name="Veneault-Fourrey C."/>
            <person name="LaButti K."/>
            <person name="Lindquist E.A."/>
            <person name="Lipzen A."/>
            <person name="Lundell T."/>
            <person name="Morin E."/>
            <person name="Murat C."/>
            <person name="Riley R."/>
            <person name="Ohm R."/>
            <person name="Sun H."/>
            <person name="Tunlid A."/>
            <person name="Henrissat B."/>
            <person name="Grigoriev I.V."/>
            <person name="Hibbett D.S."/>
            <person name="Martin F."/>
        </authorList>
    </citation>
    <scope>NUCLEOTIDE SEQUENCE [LARGE SCALE GENOMIC DNA]</scope>
    <source>
        <strain evidence="4">MUT 4182</strain>
    </source>
</reference>
<keyword evidence="2" id="KW-0472">Membrane</keyword>
<dbReference type="EMBL" id="KN823174">
    <property type="protein sequence ID" value="KIO20431.1"/>
    <property type="molecule type" value="Genomic_DNA"/>
</dbReference>
<feature type="transmembrane region" description="Helical" evidence="2">
    <location>
        <begin position="15"/>
        <end position="41"/>
    </location>
</feature>
<evidence type="ECO:0000313" key="3">
    <source>
        <dbReference type="EMBL" id="KIO20431.1"/>
    </source>
</evidence>
<evidence type="ECO:0000256" key="1">
    <source>
        <dbReference type="SAM" id="MobiDB-lite"/>
    </source>
</evidence>
<feature type="transmembrane region" description="Helical" evidence="2">
    <location>
        <begin position="134"/>
        <end position="154"/>
    </location>
</feature>
<proteinExistence type="predicted"/>
<dbReference type="Proteomes" id="UP000054248">
    <property type="component" value="Unassembled WGS sequence"/>
</dbReference>
<feature type="transmembrane region" description="Helical" evidence="2">
    <location>
        <begin position="53"/>
        <end position="72"/>
    </location>
</feature>
<evidence type="ECO:0000313" key="4">
    <source>
        <dbReference type="Proteomes" id="UP000054248"/>
    </source>
</evidence>
<evidence type="ECO:0008006" key="5">
    <source>
        <dbReference type="Google" id="ProtNLM"/>
    </source>
</evidence>
<feature type="region of interest" description="Disordered" evidence="1">
    <location>
        <begin position="316"/>
        <end position="353"/>
    </location>
</feature>
<accession>A0A0C3Q875</accession>
<sequence>MAIEPFLGTAAQKGFIATIIVQAIGVLTMVAISFGIVDEYVSLSQGDYRTIPCYFALFALGELFEIAIALDALRLRNIIQLIGVCFFHAGMIVFSALQVHQTRTALVKMPDADCAIYYANCSGPGSLFNRVEPFLIVSPALLALSLLVLVWFTWQLYHEFGWVVFHIVGANPRMKVMYQYYQVLICLLKFDYFFFTALTMQLLILVLSRDGAEFPLTIVAIPVSLILLTFCAVAVQREIKWLMTISLVLMLGAQAYFLYKFSRLFTPGSREAYATTRASLAVFTIVSFLMLFATFAVGLRCFADFDKDLRPAKTRASKLNPEPRPVSKYSVNEAPLPGKPDMAQRYSSYGGGVPLAPRMSIE</sequence>
<feature type="transmembrane region" description="Helical" evidence="2">
    <location>
        <begin position="241"/>
        <end position="259"/>
    </location>
</feature>
<keyword evidence="2" id="KW-1133">Transmembrane helix</keyword>
<reference evidence="3 4" key="1">
    <citation type="submission" date="2014-04" db="EMBL/GenBank/DDBJ databases">
        <authorList>
            <consortium name="DOE Joint Genome Institute"/>
            <person name="Kuo A."/>
            <person name="Girlanda M."/>
            <person name="Perotto S."/>
            <person name="Kohler A."/>
            <person name="Nagy L.G."/>
            <person name="Floudas D."/>
            <person name="Copeland A."/>
            <person name="Barry K.W."/>
            <person name="Cichocki N."/>
            <person name="Veneault-Fourrey C."/>
            <person name="LaButti K."/>
            <person name="Lindquist E.A."/>
            <person name="Lipzen A."/>
            <person name="Lundell T."/>
            <person name="Morin E."/>
            <person name="Murat C."/>
            <person name="Sun H."/>
            <person name="Tunlid A."/>
            <person name="Henrissat B."/>
            <person name="Grigoriev I.V."/>
            <person name="Hibbett D.S."/>
            <person name="Martin F."/>
            <person name="Nordberg H.P."/>
            <person name="Cantor M.N."/>
            <person name="Hua S.X."/>
        </authorList>
    </citation>
    <scope>NUCLEOTIDE SEQUENCE [LARGE SCALE GENOMIC DNA]</scope>
    <source>
        <strain evidence="3 4">MUT 4182</strain>
    </source>
</reference>
<feature type="transmembrane region" description="Helical" evidence="2">
    <location>
        <begin position="78"/>
        <end position="99"/>
    </location>
</feature>
<name>A0A0C3Q875_9AGAM</name>
<evidence type="ECO:0000256" key="2">
    <source>
        <dbReference type="SAM" id="Phobius"/>
    </source>
</evidence>
<dbReference type="HOGENOM" id="CLU_029564_0_0_1"/>
<feature type="transmembrane region" description="Helical" evidence="2">
    <location>
        <begin position="190"/>
        <end position="208"/>
    </location>
</feature>
<keyword evidence="4" id="KW-1185">Reference proteome</keyword>
<dbReference type="PANTHER" id="PTHR34391:SF1">
    <property type="entry name" value="UPF0658 GOLGI APPARATUS MEMBRANE PROTEIN C1952.10C-RELATED"/>
    <property type="match status" value="1"/>
</dbReference>
<feature type="transmembrane region" description="Helical" evidence="2">
    <location>
        <begin position="279"/>
        <end position="303"/>
    </location>
</feature>
<feature type="transmembrane region" description="Helical" evidence="2">
    <location>
        <begin position="214"/>
        <end position="234"/>
    </location>
</feature>
<dbReference type="GO" id="GO:0005794">
    <property type="term" value="C:Golgi apparatus"/>
    <property type="evidence" value="ECO:0007669"/>
    <property type="project" value="TreeGrafter"/>
</dbReference>
<dbReference type="InterPro" id="IPR040410">
    <property type="entry name" value="UPF0658_Golgi"/>
</dbReference>
<organism evidence="3 4">
    <name type="scientific">Tulasnella calospora MUT 4182</name>
    <dbReference type="NCBI Taxonomy" id="1051891"/>
    <lineage>
        <taxon>Eukaryota</taxon>
        <taxon>Fungi</taxon>
        <taxon>Dikarya</taxon>
        <taxon>Basidiomycota</taxon>
        <taxon>Agaricomycotina</taxon>
        <taxon>Agaricomycetes</taxon>
        <taxon>Cantharellales</taxon>
        <taxon>Tulasnellaceae</taxon>
        <taxon>Tulasnella</taxon>
    </lineage>
</organism>